<organism evidence="2 3">
    <name type="scientific">Algoriphagus lacus</name>
    <dbReference type="NCBI Taxonomy" id="2056311"/>
    <lineage>
        <taxon>Bacteria</taxon>
        <taxon>Pseudomonadati</taxon>
        <taxon>Bacteroidota</taxon>
        <taxon>Cytophagia</taxon>
        <taxon>Cytophagales</taxon>
        <taxon>Cyclobacteriaceae</taxon>
        <taxon>Algoriphagus</taxon>
    </lineage>
</organism>
<dbReference type="RefSeq" id="WP_119478636.1">
    <property type="nucleotide sequence ID" value="NZ_QXML01000007.1"/>
</dbReference>
<evidence type="ECO:0000259" key="1">
    <source>
        <dbReference type="PROSITE" id="PS51186"/>
    </source>
</evidence>
<keyword evidence="3" id="KW-1185">Reference proteome</keyword>
<gene>
    <name evidence="2" type="ORF">D0X99_14930</name>
</gene>
<dbReference type="OrthoDB" id="5109343at2"/>
<proteinExistence type="predicted"/>
<protein>
    <submittedName>
        <fullName evidence="2">GNAT family N-acetyltransferase</fullName>
    </submittedName>
</protein>
<dbReference type="SUPFAM" id="SSF55729">
    <property type="entry name" value="Acyl-CoA N-acyltransferases (Nat)"/>
    <property type="match status" value="1"/>
</dbReference>
<accession>A0A418PPT3</accession>
<dbReference type="Gene3D" id="3.40.630.30">
    <property type="match status" value="1"/>
</dbReference>
<dbReference type="EMBL" id="QXML01000007">
    <property type="protein sequence ID" value="RIW14093.1"/>
    <property type="molecule type" value="Genomic_DNA"/>
</dbReference>
<dbReference type="PROSITE" id="PS51186">
    <property type="entry name" value="GNAT"/>
    <property type="match status" value="1"/>
</dbReference>
<name>A0A418PPT3_9BACT</name>
<dbReference type="Proteomes" id="UP000283522">
    <property type="component" value="Unassembled WGS sequence"/>
</dbReference>
<dbReference type="AlphaFoldDB" id="A0A418PPT3"/>
<evidence type="ECO:0000313" key="2">
    <source>
        <dbReference type="EMBL" id="RIW14093.1"/>
    </source>
</evidence>
<reference evidence="2 3" key="1">
    <citation type="submission" date="2018-09" db="EMBL/GenBank/DDBJ databases">
        <authorList>
            <person name="Wang X."/>
            <person name="Du Z."/>
        </authorList>
    </citation>
    <scope>NUCLEOTIDE SEQUENCE [LARGE SCALE GENOMIC DNA]</scope>
    <source>
        <strain evidence="2 3">N3</strain>
    </source>
</reference>
<dbReference type="Pfam" id="PF00583">
    <property type="entry name" value="Acetyltransf_1"/>
    <property type="match status" value="1"/>
</dbReference>
<keyword evidence="2" id="KW-0808">Transferase</keyword>
<sequence length="193" mass="21824">MIQIKSAENESELKGILELQEANLFQNLSPIEKSEQGFVTVKHSLEQLTAMNELAAHVIAKDGDQVAGYILAMTKASRAVIPVLVPMFEQFDQLKVDGQPISALDYLVIGQICVGKNYRGQGLFDQMYAEYRKKFSGKYEFGITEIATSNLRSLNAHHRVGFETIHIFRDTIQEWAIVVWKWKDLSGRSDKDS</sequence>
<comment type="caution">
    <text evidence="2">The sequence shown here is derived from an EMBL/GenBank/DDBJ whole genome shotgun (WGS) entry which is preliminary data.</text>
</comment>
<feature type="domain" description="N-acetyltransferase" evidence="1">
    <location>
        <begin position="14"/>
        <end position="184"/>
    </location>
</feature>
<dbReference type="InterPro" id="IPR000182">
    <property type="entry name" value="GNAT_dom"/>
</dbReference>
<dbReference type="InterPro" id="IPR016181">
    <property type="entry name" value="Acyl_CoA_acyltransferase"/>
</dbReference>
<evidence type="ECO:0000313" key="3">
    <source>
        <dbReference type="Proteomes" id="UP000283522"/>
    </source>
</evidence>
<dbReference type="GO" id="GO:0016747">
    <property type="term" value="F:acyltransferase activity, transferring groups other than amino-acyl groups"/>
    <property type="evidence" value="ECO:0007669"/>
    <property type="project" value="InterPro"/>
</dbReference>